<feature type="domain" description="3-keto-alpha-glucoside-1,2-lyase/3-keto-2-hydroxy-glucal hydratase" evidence="1">
    <location>
        <begin position="92"/>
        <end position="213"/>
    </location>
</feature>
<evidence type="ECO:0000259" key="1">
    <source>
        <dbReference type="Pfam" id="PF06439"/>
    </source>
</evidence>
<organism evidence="2 3">
    <name type="scientific">Prosthecobacter vanneervenii</name>
    <dbReference type="NCBI Taxonomy" id="48466"/>
    <lineage>
        <taxon>Bacteria</taxon>
        <taxon>Pseudomonadati</taxon>
        <taxon>Verrucomicrobiota</taxon>
        <taxon>Verrucomicrobiia</taxon>
        <taxon>Verrucomicrobiales</taxon>
        <taxon>Verrucomicrobiaceae</taxon>
        <taxon>Prosthecobacter</taxon>
    </lineage>
</organism>
<gene>
    <name evidence="2" type="ORF">HNQ65_003949</name>
</gene>
<evidence type="ECO:0000313" key="2">
    <source>
        <dbReference type="EMBL" id="MBB5034355.1"/>
    </source>
</evidence>
<dbReference type="RefSeq" id="WP_184342087.1">
    <property type="nucleotide sequence ID" value="NZ_JACHIG010000009.1"/>
</dbReference>
<accession>A0A7W8DLS3</accession>
<reference evidence="2 3" key="1">
    <citation type="submission" date="2020-08" db="EMBL/GenBank/DDBJ databases">
        <title>Genomic Encyclopedia of Type Strains, Phase IV (KMG-IV): sequencing the most valuable type-strain genomes for metagenomic binning, comparative biology and taxonomic classification.</title>
        <authorList>
            <person name="Goeker M."/>
        </authorList>
    </citation>
    <scope>NUCLEOTIDE SEQUENCE [LARGE SCALE GENOMIC DNA]</scope>
    <source>
        <strain evidence="2 3">DSM 12252</strain>
    </source>
</reference>
<dbReference type="EMBL" id="JACHIG010000009">
    <property type="protein sequence ID" value="MBB5034355.1"/>
    <property type="molecule type" value="Genomic_DNA"/>
</dbReference>
<dbReference type="AlphaFoldDB" id="A0A7W8DLS3"/>
<dbReference type="InterPro" id="IPR010496">
    <property type="entry name" value="AL/BT2_dom"/>
</dbReference>
<comment type="caution">
    <text evidence="2">The sequence shown here is derived from an EMBL/GenBank/DDBJ whole genome shotgun (WGS) entry which is preliminary data.</text>
</comment>
<evidence type="ECO:0000313" key="3">
    <source>
        <dbReference type="Proteomes" id="UP000590740"/>
    </source>
</evidence>
<proteinExistence type="predicted"/>
<dbReference type="Pfam" id="PF06439">
    <property type="entry name" value="3keto-disac_hyd"/>
    <property type="match status" value="1"/>
</dbReference>
<dbReference type="Proteomes" id="UP000590740">
    <property type="component" value="Unassembled WGS sequence"/>
</dbReference>
<dbReference type="Gene3D" id="2.60.120.560">
    <property type="entry name" value="Exo-inulinase, domain 1"/>
    <property type="match status" value="1"/>
</dbReference>
<protein>
    <recommendedName>
        <fullName evidence="1">3-keto-alpha-glucoside-1,2-lyase/3-keto-2-hydroxy-glucal hydratase domain-containing protein</fullName>
    </recommendedName>
</protein>
<sequence length="215" mass="23885">MNFDIKSFGGRAAWLCLFFILAQCGPPRRTEWHLLADEFAPAWIAAGIPEEGAITIHHGEITLSPGQPMTGAQWAAWKSAGLPTSRYAIEYEAMRVEGNDFFGTVTFPVGDSYVSLVVGGWGGTLVGISSIDDMDASENTTTGNAFFENNRWHKIRIEVRDDELRAWINDKLFVNTSTRGHKLGLRAGDIEKCTPFGFASYATQARIRQVQIRRL</sequence>
<keyword evidence="3" id="KW-1185">Reference proteome</keyword>
<dbReference type="GO" id="GO:0016787">
    <property type="term" value="F:hydrolase activity"/>
    <property type="evidence" value="ECO:0007669"/>
    <property type="project" value="InterPro"/>
</dbReference>
<name>A0A7W8DLS3_9BACT</name>